<proteinExistence type="inferred from homology"/>
<feature type="transmembrane region" description="Helical" evidence="2">
    <location>
        <begin position="243"/>
        <end position="261"/>
    </location>
</feature>
<feature type="transmembrane region" description="Helical" evidence="2">
    <location>
        <begin position="95"/>
        <end position="116"/>
    </location>
</feature>
<accession>A0A923J0N8</accession>
<evidence type="ECO:0000256" key="2">
    <source>
        <dbReference type="SAM" id="Phobius"/>
    </source>
</evidence>
<keyword evidence="2" id="KW-0472">Membrane</keyword>
<evidence type="ECO:0000259" key="3">
    <source>
        <dbReference type="Pfam" id="PF00892"/>
    </source>
</evidence>
<feature type="domain" description="EamA" evidence="3">
    <location>
        <begin position="149"/>
        <end position="284"/>
    </location>
</feature>
<feature type="transmembrane region" description="Helical" evidence="2">
    <location>
        <begin position="67"/>
        <end position="89"/>
    </location>
</feature>
<dbReference type="InterPro" id="IPR037185">
    <property type="entry name" value="EmrE-like"/>
</dbReference>
<dbReference type="GO" id="GO:0016020">
    <property type="term" value="C:membrane"/>
    <property type="evidence" value="ECO:0007669"/>
    <property type="project" value="InterPro"/>
</dbReference>
<gene>
    <name evidence="4" type="ORF">HGG79_03900</name>
</gene>
<evidence type="ECO:0000256" key="1">
    <source>
        <dbReference type="ARBA" id="ARBA00007362"/>
    </source>
</evidence>
<keyword evidence="2" id="KW-0812">Transmembrane</keyword>
<evidence type="ECO:0000313" key="5">
    <source>
        <dbReference type="Proteomes" id="UP000563151"/>
    </source>
</evidence>
<dbReference type="RefSeq" id="WP_035145245.1">
    <property type="nucleotide sequence ID" value="NZ_JAAZWO010000003.1"/>
</dbReference>
<comment type="caution">
    <text evidence="4">The sequence shown here is derived from an EMBL/GenBank/DDBJ whole genome shotgun (WGS) entry which is preliminary data.</text>
</comment>
<organism evidence="4 5">
    <name type="scientific">Clostridium tetanomorphum</name>
    <dbReference type="NCBI Taxonomy" id="1553"/>
    <lineage>
        <taxon>Bacteria</taxon>
        <taxon>Bacillati</taxon>
        <taxon>Bacillota</taxon>
        <taxon>Clostridia</taxon>
        <taxon>Eubacteriales</taxon>
        <taxon>Clostridiaceae</taxon>
        <taxon>Clostridium</taxon>
    </lineage>
</organism>
<name>A0A923J0N8_CLOTT</name>
<keyword evidence="2" id="KW-1133">Transmembrane helix</keyword>
<feature type="domain" description="EamA" evidence="3">
    <location>
        <begin position="6"/>
        <end position="138"/>
    </location>
</feature>
<comment type="similarity">
    <text evidence="1">Belongs to the EamA transporter family.</text>
</comment>
<dbReference type="AlphaFoldDB" id="A0A923J0N8"/>
<dbReference type="EMBL" id="JAAZWO010000003">
    <property type="protein sequence ID" value="MBC2396925.1"/>
    <property type="molecule type" value="Genomic_DNA"/>
</dbReference>
<feature type="transmembrane region" description="Helical" evidence="2">
    <location>
        <begin position="7"/>
        <end position="26"/>
    </location>
</feature>
<feature type="transmembrane region" description="Helical" evidence="2">
    <location>
        <begin position="149"/>
        <end position="166"/>
    </location>
</feature>
<feature type="transmembrane region" description="Helical" evidence="2">
    <location>
        <begin position="267"/>
        <end position="285"/>
    </location>
</feature>
<dbReference type="PANTHER" id="PTHR22911">
    <property type="entry name" value="ACYL-MALONYL CONDENSING ENZYME-RELATED"/>
    <property type="match status" value="1"/>
</dbReference>
<dbReference type="Gene3D" id="1.10.3730.20">
    <property type="match status" value="1"/>
</dbReference>
<sequence length="308" mass="34648">MSRIQGIFYVILSSICFSAMPIFAKFCYNSGMNSYNVLFFRFLIASILLLLYLKIKGISIKIKKHQLKILFFLSTIGYSATSILLFLSYNYISVGMATIIHFVYPLMVTIVSFFIYREKITLKKISSLFLAIIGIYTLVGFEGASLNKYGIIISFLSAIFYAYYIIGASHKKVKTMDNFLMTFYITCISTLFIGIICFFRGDFNFTTNYSGVISLFLIAIISTILALMSLIKGIKIIGPSIASILNTLEPILSILLGILILKEPITIFIVIGSLLVILSIIIITLDNNCYCEKNQSQALVDLRKEETL</sequence>
<dbReference type="Proteomes" id="UP000563151">
    <property type="component" value="Unassembled WGS sequence"/>
</dbReference>
<dbReference type="InterPro" id="IPR000620">
    <property type="entry name" value="EamA_dom"/>
</dbReference>
<dbReference type="SUPFAM" id="SSF103481">
    <property type="entry name" value="Multidrug resistance efflux transporter EmrE"/>
    <property type="match status" value="2"/>
</dbReference>
<keyword evidence="5" id="KW-1185">Reference proteome</keyword>
<feature type="transmembrane region" description="Helical" evidence="2">
    <location>
        <begin position="125"/>
        <end position="143"/>
    </location>
</feature>
<protein>
    <submittedName>
        <fullName evidence="4">DMT family transporter</fullName>
    </submittedName>
</protein>
<reference evidence="4 5" key="1">
    <citation type="submission" date="2020-04" db="EMBL/GenBank/DDBJ databases">
        <title>Genomic insights into acetone-butanol-ethanol (ABE) fermentation by sequencing solventogenic clostridia strains.</title>
        <authorList>
            <person name="Brown S."/>
        </authorList>
    </citation>
    <scope>NUCLEOTIDE SEQUENCE [LARGE SCALE GENOMIC DNA]</scope>
    <source>
        <strain evidence="4 5">DJ011</strain>
    </source>
</reference>
<dbReference type="Pfam" id="PF00892">
    <property type="entry name" value="EamA"/>
    <property type="match status" value="2"/>
</dbReference>
<feature type="transmembrane region" description="Helical" evidence="2">
    <location>
        <begin position="38"/>
        <end position="55"/>
    </location>
</feature>
<feature type="transmembrane region" description="Helical" evidence="2">
    <location>
        <begin position="213"/>
        <end position="231"/>
    </location>
</feature>
<feature type="transmembrane region" description="Helical" evidence="2">
    <location>
        <begin position="178"/>
        <end position="201"/>
    </location>
</feature>
<evidence type="ECO:0000313" key="4">
    <source>
        <dbReference type="EMBL" id="MBC2396925.1"/>
    </source>
</evidence>